<comment type="caution">
    <text evidence="1">The sequence shown here is derived from an EMBL/GenBank/DDBJ whole genome shotgun (WGS) entry which is preliminary data.</text>
</comment>
<accession>A0ACB9N4B1</accession>
<keyword evidence="2" id="KW-1185">Reference proteome</keyword>
<protein>
    <submittedName>
        <fullName evidence="1">Uncharacterized protein</fullName>
    </submittedName>
</protein>
<sequence>MLWPPKCQLGCGQPTQRWHRLPRSWLKPSDNLWVIFEDLGGNPSKMSFQDVCSEEISVEYKCRRFGTPSDSEESSRREQLELRRFPRAQGPSET</sequence>
<dbReference type="EMBL" id="CM042887">
    <property type="protein sequence ID" value="KAI4331405.1"/>
    <property type="molecule type" value="Genomic_DNA"/>
</dbReference>
<evidence type="ECO:0000313" key="2">
    <source>
        <dbReference type="Proteomes" id="UP001057402"/>
    </source>
</evidence>
<name>A0ACB9N4B1_9MYRT</name>
<proteinExistence type="predicted"/>
<gene>
    <name evidence="1" type="ORF">MLD38_029595</name>
</gene>
<reference evidence="2" key="1">
    <citation type="journal article" date="2023" name="Front. Plant Sci.">
        <title>Chromosomal-level genome assembly of Melastoma candidum provides insights into trichome evolution.</title>
        <authorList>
            <person name="Zhong Y."/>
            <person name="Wu W."/>
            <person name="Sun C."/>
            <person name="Zou P."/>
            <person name="Liu Y."/>
            <person name="Dai S."/>
            <person name="Zhou R."/>
        </authorList>
    </citation>
    <scope>NUCLEOTIDE SEQUENCE [LARGE SCALE GENOMIC DNA]</scope>
</reference>
<evidence type="ECO:0000313" key="1">
    <source>
        <dbReference type="EMBL" id="KAI4331405.1"/>
    </source>
</evidence>
<dbReference type="Proteomes" id="UP001057402">
    <property type="component" value="Chromosome 8"/>
</dbReference>
<organism evidence="1 2">
    <name type="scientific">Melastoma candidum</name>
    <dbReference type="NCBI Taxonomy" id="119954"/>
    <lineage>
        <taxon>Eukaryota</taxon>
        <taxon>Viridiplantae</taxon>
        <taxon>Streptophyta</taxon>
        <taxon>Embryophyta</taxon>
        <taxon>Tracheophyta</taxon>
        <taxon>Spermatophyta</taxon>
        <taxon>Magnoliopsida</taxon>
        <taxon>eudicotyledons</taxon>
        <taxon>Gunneridae</taxon>
        <taxon>Pentapetalae</taxon>
        <taxon>rosids</taxon>
        <taxon>malvids</taxon>
        <taxon>Myrtales</taxon>
        <taxon>Melastomataceae</taxon>
        <taxon>Melastomatoideae</taxon>
        <taxon>Melastomateae</taxon>
        <taxon>Melastoma</taxon>
    </lineage>
</organism>